<accession>C0N9D7</accession>
<sequence>MADRYSLVLSQLHPSTFRSIYRALQAWIRPNRTLKLAK</sequence>
<protein>
    <submittedName>
        <fullName evidence="1">Uncharacterized protein</fullName>
    </submittedName>
</protein>
<organism evidence="1 2">
    <name type="scientific">Methylophaga thiooxydans DMS010</name>
    <dbReference type="NCBI Taxonomy" id="637616"/>
    <lineage>
        <taxon>Bacteria</taxon>
        <taxon>Pseudomonadati</taxon>
        <taxon>Pseudomonadota</taxon>
        <taxon>Gammaproteobacteria</taxon>
        <taxon>Thiotrichales</taxon>
        <taxon>Piscirickettsiaceae</taxon>
        <taxon>Methylophaga</taxon>
    </lineage>
</organism>
<dbReference type="AlphaFoldDB" id="C0N9D7"/>
<name>C0N9D7_9GAMM</name>
<evidence type="ECO:0000313" key="1">
    <source>
        <dbReference type="EMBL" id="EEF78615.1"/>
    </source>
</evidence>
<dbReference type="HOGENOM" id="CLU_3330083_0_0_6"/>
<reference evidence="1 2" key="1">
    <citation type="journal article" date="2011" name="J. Bacteriol.">
        <title>Draft genome sequence of the chemolithoheterotrophic, halophilic methylotroph Methylophaga thiooxydans DMS010.</title>
        <authorList>
            <person name="Boden R."/>
            <person name="Ferriera S."/>
            <person name="Johnson J."/>
            <person name="Kelly D.P."/>
            <person name="Murrell J.C."/>
            <person name="Schafer H."/>
        </authorList>
    </citation>
    <scope>NUCLEOTIDE SEQUENCE [LARGE SCALE GENOMIC DNA]</scope>
    <source>
        <strain evidence="1 2">DMS010</strain>
    </source>
</reference>
<dbReference type="Proteomes" id="UP000004679">
    <property type="component" value="Unassembled WGS sequence"/>
</dbReference>
<proteinExistence type="predicted"/>
<dbReference type="EMBL" id="GG657906">
    <property type="protein sequence ID" value="EEF78615.1"/>
    <property type="molecule type" value="Genomic_DNA"/>
</dbReference>
<keyword evidence="2" id="KW-1185">Reference proteome</keyword>
<gene>
    <name evidence="1" type="ORF">MDMS009_2788</name>
</gene>
<evidence type="ECO:0000313" key="2">
    <source>
        <dbReference type="Proteomes" id="UP000004679"/>
    </source>
</evidence>